<keyword evidence="2" id="KW-1185">Reference proteome</keyword>
<reference evidence="1 2" key="1">
    <citation type="journal article" date="2023" name="Nucleic Acids Res.">
        <title>The hologenome of Daphnia magna reveals possible DNA methylation and microbiome-mediated evolution of the host genome.</title>
        <authorList>
            <person name="Chaturvedi A."/>
            <person name="Li X."/>
            <person name="Dhandapani V."/>
            <person name="Marshall H."/>
            <person name="Kissane S."/>
            <person name="Cuenca-Cambronero M."/>
            <person name="Asole G."/>
            <person name="Calvet F."/>
            <person name="Ruiz-Romero M."/>
            <person name="Marangio P."/>
            <person name="Guigo R."/>
            <person name="Rago D."/>
            <person name="Mirbahai L."/>
            <person name="Eastwood N."/>
            <person name="Colbourne J.K."/>
            <person name="Zhou J."/>
            <person name="Mallon E."/>
            <person name="Orsini L."/>
        </authorList>
    </citation>
    <scope>NUCLEOTIDE SEQUENCE [LARGE SCALE GENOMIC DNA]</scope>
    <source>
        <strain evidence="1">LRV0_1</strain>
    </source>
</reference>
<sequence length="74" mass="8035">MASDQVNPDVCPAPSRLTKWHPDSAPIALFRSGAVNPILANRGRSLSETVLISERLFRVLCMGSNFQVSLVAEP</sequence>
<dbReference type="EMBL" id="JAOYFB010000040">
    <property type="protein sequence ID" value="KAK4036861.1"/>
    <property type="molecule type" value="Genomic_DNA"/>
</dbReference>
<proteinExistence type="predicted"/>
<organism evidence="1 2">
    <name type="scientific">Daphnia magna</name>
    <dbReference type="NCBI Taxonomy" id="35525"/>
    <lineage>
        <taxon>Eukaryota</taxon>
        <taxon>Metazoa</taxon>
        <taxon>Ecdysozoa</taxon>
        <taxon>Arthropoda</taxon>
        <taxon>Crustacea</taxon>
        <taxon>Branchiopoda</taxon>
        <taxon>Diplostraca</taxon>
        <taxon>Cladocera</taxon>
        <taxon>Anomopoda</taxon>
        <taxon>Daphniidae</taxon>
        <taxon>Daphnia</taxon>
    </lineage>
</organism>
<dbReference type="Proteomes" id="UP001234178">
    <property type="component" value="Unassembled WGS sequence"/>
</dbReference>
<gene>
    <name evidence="1" type="ORF">OUZ56_028898</name>
</gene>
<comment type="caution">
    <text evidence="1">The sequence shown here is derived from an EMBL/GenBank/DDBJ whole genome shotgun (WGS) entry which is preliminary data.</text>
</comment>
<accession>A0ABR0B587</accession>
<name>A0ABR0B587_9CRUS</name>
<protein>
    <submittedName>
        <fullName evidence="1">Uncharacterized protein</fullName>
    </submittedName>
</protein>
<evidence type="ECO:0000313" key="2">
    <source>
        <dbReference type="Proteomes" id="UP001234178"/>
    </source>
</evidence>
<evidence type="ECO:0000313" key="1">
    <source>
        <dbReference type="EMBL" id="KAK4036861.1"/>
    </source>
</evidence>